<keyword evidence="3" id="KW-1003">Cell membrane</keyword>
<dbReference type="AlphaFoldDB" id="I3S0E5"/>
<evidence type="ECO:0000256" key="5">
    <source>
        <dbReference type="ARBA" id="ARBA00022679"/>
    </source>
</evidence>
<feature type="region of interest" description="Disordered" evidence="14">
    <location>
        <begin position="126"/>
        <end position="148"/>
    </location>
</feature>
<accession>I3S0E5</accession>
<dbReference type="GO" id="GO:0004674">
    <property type="term" value="F:protein serine/threonine kinase activity"/>
    <property type="evidence" value="ECO:0007669"/>
    <property type="project" value="UniProtKB-KW"/>
</dbReference>
<evidence type="ECO:0000256" key="2">
    <source>
        <dbReference type="ARBA" id="ARBA00012513"/>
    </source>
</evidence>
<keyword evidence="7" id="KW-0547">Nucleotide-binding</keyword>
<feature type="compositionally biased region" description="Low complexity" evidence="14">
    <location>
        <begin position="129"/>
        <end position="140"/>
    </location>
</feature>
<dbReference type="EMBL" id="BT133942">
    <property type="protein sequence ID" value="AFK33737.1"/>
    <property type="molecule type" value="mRNA"/>
</dbReference>
<sequence length="148" mass="16417">MGKVRHGNSSNGLKHSSINKSVKHEDKSDIYDFGVILLELILGRTIKATKDADAFKDLLQASIGADDEARRSVVDPEVRKLSLDQSLRTMMEICVRCLAKEPANRPSVEDVLWNLQFAAQVQDAWRGDSQSSEGSPSSPLEPRKLAFH</sequence>
<dbReference type="Gene3D" id="1.10.510.10">
    <property type="entry name" value="Transferase(Phosphotransferase) domain 1"/>
    <property type="match status" value="1"/>
</dbReference>
<dbReference type="PANTHER" id="PTHR47982">
    <property type="entry name" value="PROLINE-RICH RECEPTOR-LIKE PROTEIN KINASE PERK4"/>
    <property type="match status" value="1"/>
</dbReference>
<dbReference type="EC" id="2.7.11.1" evidence="2"/>
<dbReference type="InterPro" id="IPR047117">
    <property type="entry name" value="PERK1-13-like"/>
</dbReference>
<evidence type="ECO:0000256" key="1">
    <source>
        <dbReference type="ARBA" id="ARBA00004162"/>
    </source>
</evidence>
<evidence type="ECO:0000256" key="12">
    <source>
        <dbReference type="ARBA" id="ARBA00047899"/>
    </source>
</evidence>
<keyword evidence="10" id="KW-1133">Transmembrane helix</keyword>
<evidence type="ECO:0000256" key="10">
    <source>
        <dbReference type="ARBA" id="ARBA00022989"/>
    </source>
</evidence>
<dbReference type="InterPro" id="IPR011009">
    <property type="entry name" value="Kinase-like_dom_sf"/>
</dbReference>
<evidence type="ECO:0000256" key="11">
    <source>
        <dbReference type="ARBA" id="ARBA00023136"/>
    </source>
</evidence>
<evidence type="ECO:0000256" key="8">
    <source>
        <dbReference type="ARBA" id="ARBA00022777"/>
    </source>
</evidence>
<dbReference type="PANTHER" id="PTHR47982:SF44">
    <property type="entry name" value="PROLINE-RICH RECEPTOR-LIKE PROTEIN KINASE PERK13-RELATED"/>
    <property type="match status" value="1"/>
</dbReference>
<comment type="catalytic activity">
    <reaction evidence="13">
        <text>L-seryl-[protein] + ATP = O-phospho-L-seryl-[protein] + ADP + H(+)</text>
        <dbReference type="Rhea" id="RHEA:17989"/>
        <dbReference type="Rhea" id="RHEA-COMP:9863"/>
        <dbReference type="Rhea" id="RHEA-COMP:11604"/>
        <dbReference type="ChEBI" id="CHEBI:15378"/>
        <dbReference type="ChEBI" id="CHEBI:29999"/>
        <dbReference type="ChEBI" id="CHEBI:30616"/>
        <dbReference type="ChEBI" id="CHEBI:83421"/>
        <dbReference type="ChEBI" id="CHEBI:456216"/>
        <dbReference type="EC" id="2.7.11.1"/>
    </reaction>
</comment>
<keyword evidence="6" id="KW-0812">Transmembrane</keyword>
<evidence type="ECO:0000256" key="14">
    <source>
        <dbReference type="SAM" id="MobiDB-lite"/>
    </source>
</evidence>
<evidence type="ECO:0000256" key="13">
    <source>
        <dbReference type="ARBA" id="ARBA00048679"/>
    </source>
</evidence>
<dbReference type="GO" id="GO:0005886">
    <property type="term" value="C:plasma membrane"/>
    <property type="evidence" value="ECO:0007669"/>
    <property type="project" value="UniProtKB-SubCell"/>
</dbReference>
<keyword evidence="5" id="KW-0808">Transferase</keyword>
<keyword evidence="9" id="KW-0067">ATP-binding</keyword>
<keyword evidence="4" id="KW-0723">Serine/threonine-protein kinase</keyword>
<keyword evidence="11" id="KW-0472">Membrane</keyword>
<dbReference type="SUPFAM" id="SSF56112">
    <property type="entry name" value="Protein kinase-like (PK-like)"/>
    <property type="match status" value="1"/>
</dbReference>
<organism evidence="15">
    <name type="scientific">Lotus japonicus</name>
    <name type="common">Lotus corniculatus var. japonicus</name>
    <dbReference type="NCBI Taxonomy" id="34305"/>
    <lineage>
        <taxon>Eukaryota</taxon>
        <taxon>Viridiplantae</taxon>
        <taxon>Streptophyta</taxon>
        <taxon>Embryophyta</taxon>
        <taxon>Tracheophyta</taxon>
        <taxon>Spermatophyta</taxon>
        <taxon>Magnoliopsida</taxon>
        <taxon>eudicotyledons</taxon>
        <taxon>Gunneridae</taxon>
        <taxon>Pentapetalae</taxon>
        <taxon>rosids</taxon>
        <taxon>fabids</taxon>
        <taxon>Fabales</taxon>
        <taxon>Fabaceae</taxon>
        <taxon>Papilionoideae</taxon>
        <taxon>50 kb inversion clade</taxon>
        <taxon>NPAAA clade</taxon>
        <taxon>Hologalegina</taxon>
        <taxon>robinioid clade</taxon>
        <taxon>Loteae</taxon>
        <taxon>Lotus</taxon>
    </lineage>
</organism>
<name>I3S0E5_LOTJA</name>
<evidence type="ECO:0000256" key="4">
    <source>
        <dbReference type="ARBA" id="ARBA00022527"/>
    </source>
</evidence>
<evidence type="ECO:0000256" key="3">
    <source>
        <dbReference type="ARBA" id="ARBA00022475"/>
    </source>
</evidence>
<proteinExistence type="evidence at transcript level"/>
<reference evidence="15" key="1">
    <citation type="submission" date="2012-05" db="EMBL/GenBank/DDBJ databases">
        <authorList>
            <person name="Krishnakumar V."/>
            <person name="Cheung F."/>
            <person name="Xiao Y."/>
            <person name="Chan A."/>
            <person name="Moskal W.A."/>
            <person name="Town C.D."/>
        </authorList>
    </citation>
    <scope>NUCLEOTIDE SEQUENCE</scope>
</reference>
<protein>
    <recommendedName>
        <fullName evidence="2">non-specific serine/threonine protein kinase</fullName>
        <ecNumber evidence="2">2.7.11.1</ecNumber>
    </recommendedName>
</protein>
<keyword evidence="8" id="KW-0418">Kinase</keyword>
<comment type="subcellular location">
    <subcellularLocation>
        <location evidence="1">Cell membrane</location>
        <topology evidence="1">Single-pass membrane protein</topology>
    </subcellularLocation>
</comment>
<dbReference type="GO" id="GO:0005524">
    <property type="term" value="F:ATP binding"/>
    <property type="evidence" value="ECO:0007669"/>
    <property type="project" value="UniProtKB-KW"/>
</dbReference>
<evidence type="ECO:0000313" key="15">
    <source>
        <dbReference type="EMBL" id="AFK33737.1"/>
    </source>
</evidence>
<evidence type="ECO:0000256" key="7">
    <source>
        <dbReference type="ARBA" id="ARBA00022741"/>
    </source>
</evidence>
<evidence type="ECO:0000256" key="6">
    <source>
        <dbReference type="ARBA" id="ARBA00022692"/>
    </source>
</evidence>
<comment type="catalytic activity">
    <reaction evidence="12">
        <text>L-threonyl-[protein] + ATP = O-phospho-L-threonyl-[protein] + ADP + H(+)</text>
        <dbReference type="Rhea" id="RHEA:46608"/>
        <dbReference type="Rhea" id="RHEA-COMP:11060"/>
        <dbReference type="Rhea" id="RHEA-COMP:11605"/>
        <dbReference type="ChEBI" id="CHEBI:15378"/>
        <dbReference type="ChEBI" id="CHEBI:30013"/>
        <dbReference type="ChEBI" id="CHEBI:30616"/>
        <dbReference type="ChEBI" id="CHEBI:61977"/>
        <dbReference type="ChEBI" id="CHEBI:456216"/>
        <dbReference type="EC" id="2.7.11.1"/>
    </reaction>
</comment>
<evidence type="ECO:0000256" key="9">
    <source>
        <dbReference type="ARBA" id="ARBA00022840"/>
    </source>
</evidence>